<name>A0A7G2CU41_9TRYP</name>
<evidence type="ECO:0000256" key="1">
    <source>
        <dbReference type="ARBA" id="ARBA00022723"/>
    </source>
</evidence>
<evidence type="ECO:0000256" key="4">
    <source>
        <dbReference type="PROSITE-ProRule" id="PRU00134"/>
    </source>
</evidence>
<dbReference type="PANTHER" id="PTHR23353">
    <property type="entry name" value="RAB-GAP/TBC-RELATED"/>
    <property type="match status" value="1"/>
</dbReference>
<evidence type="ECO:0000256" key="2">
    <source>
        <dbReference type="ARBA" id="ARBA00022771"/>
    </source>
</evidence>
<gene>
    <name evidence="7" type="ORF">ADEAN_000998800</name>
</gene>
<sequence length="302" mass="35240">MEDIYETNNNNNGKKSIAYNNNNNNNNNTDVALEKKLNELAELNLLFLAQLPWFVPMIDLIINGGDKNNNNEENENNNKTSSNPSREELRRKLKEKQKQRQDPMNNNNEMFNEEELVKDDDVVIALTDLRAALPIQENKNENTTEIKLSEANIEQAKDLLFLDASTTLLHLTPLVSRCYSDTCANCNKMVIHNNNNNEKLLRCSSCKSVFYCSAACQKKHWTTAHKTACLSYKEKVEWTAQQYNSKNNNKNKNKNKEFEILEVPIEPTLFYETRHYLFDHRDESFRHVNFYDYFMKYSVKGS</sequence>
<dbReference type="OrthoDB" id="432970at2759"/>
<feature type="region of interest" description="Disordered" evidence="5">
    <location>
        <begin position="1"/>
        <end position="25"/>
    </location>
</feature>
<reference evidence="7 8" key="1">
    <citation type="submission" date="2020-08" db="EMBL/GenBank/DDBJ databases">
        <authorList>
            <person name="Newling K."/>
            <person name="Davey J."/>
            <person name="Forrester S."/>
        </authorList>
    </citation>
    <scope>NUCLEOTIDE SEQUENCE [LARGE SCALE GENOMIC DNA]</scope>
    <source>
        <strain evidence="8">Crithidia deanei Carvalho (ATCC PRA-265)</strain>
    </source>
</reference>
<feature type="compositionally biased region" description="Basic and acidic residues" evidence="5">
    <location>
        <begin position="85"/>
        <end position="101"/>
    </location>
</feature>
<feature type="compositionally biased region" description="Low complexity" evidence="5">
    <location>
        <begin position="8"/>
        <end position="25"/>
    </location>
</feature>
<dbReference type="InterPro" id="IPR053019">
    <property type="entry name" value="GATA_zinc_finger"/>
</dbReference>
<dbReference type="GO" id="GO:0008270">
    <property type="term" value="F:zinc ion binding"/>
    <property type="evidence" value="ECO:0007669"/>
    <property type="project" value="UniProtKB-KW"/>
</dbReference>
<evidence type="ECO:0000313" key="8">
    <source>
        <dbReference type="Proteomes" id="UP000515908"/>
    </source>
</evidence>
<dbReference type="Proteomes" id="UP000515908">
    <property type="component" value="Chromosome 26"/>
</dbReference>
<dbReference type="Gene3D" id="6.10.140.2220">
    <property type="match status" value="1"/>
</dbReference>
<keyword evidence="3" id="KW-0862">Zinc</keyword>
<accession>A0A7G2CU41</accession>
<proteinExistence type="predicted"/>
<evidence type="ECO:0000313" key="7">
    <source>
        <dbReference type="EMBL" id="CAD2222444.1"/>
    </source>
</evidence>
<dbReference type="Pfam" id="PF01753">
    <property type="entry name" value="zf-MYND"/>
    <property type="match status" value="1"/>
</dbReference>
<keyword evidence="1" id="KW-0479">Metal-binding</keyword>
<dbReference type="InterPro" id="IPR002893">
    <property type="entry name" value="Znf_MYND"/>
</dbReference>
<keyword evidence="8" id="KW-1185">Reference proteome</keyword>
<dbReference type="VEuPathDB" id="TriTrypDB:ADEAN_000998800"/>
<dbReference type="PROSITE" id="PS50865">
    <property type="entry name" value="ZF_MYND_2"/>
    <property type="match status" value="1"/>
</dbReference>
<dbReference type="PROSITE" id="PS01360">
    <property type="entry name" value="ZF_MYND_1"/>
    <property type="match status" value="1"/>
</dbReference>
<feature type="region of interest" description="Disordered" evidence="5">
    <location>
        <begin position="66"/>
        <end position="111"/>
    </location>
</feature>
<evidence type="ECO:0000259" key="6">
    <source>
        <dbReference type="PROSITE" id="PS50865"/>
    </source>
</evidence>
<evidence type="ECO:0000256" key="5">
    <source>
        <dbReference type="SAM" id="MobiDB-lite"/>
    </source>
</evidence>
<dbReference type="AlphaFoldDB" id="A0A7G2CU41"/>
<feature type="domain" description="MYND-type" evidence="6">
    <location>
        <begin position="183"/>
        <end position="229"/>
    </location>
</feature>
<dbReference type="SUPFAM" id="SSF144232">
    <property type="entry name" value="HIT/MYND zinc finger-like"/>
    <property type="match status" value="1"/>
</dbReference>
<dbReference type="PANTHER" id="PTHR23353:SF23">
    <property type="entry name" value="PROTEIN HAIRLESS"/>
    <property type="match status" value="1"/>
</dbReference>
<evidence type="ECO:0000256" key="3">
    <source>
        <dbReference type="ARBA" id="ARBA00022833"/>
    </source>
</evidence>
<dbReference type="EMBL" id="LR877170">
    <property type="protein sequence ID" value="CAD2222444.1"/>
    <property type="molecule type" value="Genomic_DNA"/>
</dbReference>
<protein>
    <submittedName>
        <fullName evidence="7">MYND finger containing protein, putative</fullName>
    </submittedName>
</protein>
<keyword evidence="2 4" id="KW-0863">Zinc-finger</keyword>
<organism evidence="7 8">
    <name type="scientific">Angomonas deanei</name>
    <dbReference type="NCBI Taxonomy" id="59799"/>
    <lineage>
        <taxon>Eukaryota</taxon>
        <taxon>Discoba</taxon>
        <taxon>Euglenozoa</taxon>
        <taxon>Kinetoplastea</taxon>
        <taxon>Metakinetoplastina</taxon>
        <taxon>Trypanosomatida</taxon>
        <taxon>Trypanosomatidae</taxon>
        <taxon>Strigomonadinae</taxon>
        <taxon>Angomonas</taxon>
    </lineage>
</organism>